<organism evidence="1 2">
    <name type="scientific">Sinosporangium album</name>
    <dbReference type="NCBI Taxonomy" id="504805"/>
    <lineage>
        <taxon>Bacteria</taxon>
        <taxon>Bacillati</taxon>
        <taxon>Actinomycetota</taxon>
        <taxon>Actinomycetes</taxon>
        <taxon>Streptosporangiales</taxon>
        <taxon>Streptosporangiaceae</taxon>
        <taxon>Sinosporangium</taxon>
    </lineage>
</organism>
<dbReference type="EMBL" id="FNCN01000031">
    <property type="protein sequence ID" value="SDI02633.1"/>
    <property type="molecule type" value="Genomic_DNA"/>
</dbReference>
<sequence>MDSYNISTERGLTVYGCLRRVQLADAMLAMHFAVEDAEILEISSSIEIDLGGLEIDIALLSRMLRMILSWGSLEKQPQLIGI</sequence>
<dbReference type="Proteomes" id="UP000198923">
    <property type="component" value="Unassembled WGS sequence"/>
</dbReference>
<protein>
    <submittedName>
        <fullName evidence="1">Uncharacterized protein</fullName>
    </submittedName>
</protein>
<evidence type="ECO:0000313" key="2">
    <source>
        <dbReference type="Proteomes" id="UP000198923"/>
    </source>
</evidence>
<gene>
    <name evidence="1" type="ORF">SAMN05421505_1317</name>
</gene>
<evidence type="ECO:0000313" key="1">
    <source>
        <dbReference type="EMBL" id="SDI02633.1"/>
    </source>
</evidence>
<name>A0A1G8H7N9_9ACTN</name>
<keyword evidence="2" id="KW-1185">Reference proteome</keyword>
<reference evidence="1 2" key="1">
    <citation type="submission" date="2016-10" db="EMBL/GenBank/DDBJ databases">
        <authorList>
            <person name="de Groot N.N."/>
        </authorList>
    </citation>
    <scope>NUCLEOTIDE SEQUENCE [LARGE SCALE GENOMIC DNA]</scope>
    <source>
        <strain evidence="1 2">CPCC 201354</strain>
    </source>
</reference>
<accession>A0A1G8H7N9</accession>
<proteinExistence type="predicted"/>
<dbReference type="AlphaFoldDB" id="A0A1G8H7N9"/>